<name>A0A9D7LSD0_9RHOO</name>
<evidence type="ECO:0008006" key="4">
    <source>
        <dbReference type="Google" id="ProtNLM"/>
    </source>
</evidence>
<evidence type="ECO:0000256" key="1">
    <source>
        <dbReference type="SAM" id="SignalP"/>
    </source>
</evidence>
<gene>
    <name evidence="2" type="ORF">IPN75_07640</name>
</gene>
<evidence type="ECO:0000313" key="2">
    <source>
        <dbReference type="EMBL" id="MBK8890278.1"/>
    </source>
</evidence>
<keyword evidence="1" id="KW-0732">Signal</keyword>
<evidence type="ECO:0000313" key="3">
    <source>
        <dbReference type="Proteomes" id="UP000808146"/>
    </source>
</evidence>
<proteinExistence type="predicted"/>
<dbReference type="AlphaFoldDB" id="A0A9D7LSD0"/>
<reference evidence="3" key="1">
    <citation type="journal article" date="2021" name="Nat. Commun.">
        <title>Connecting structure to function with the recovery of over 1000 high-quality metagenome-assembled genomes from activated sludge using long-read sequencing.</title>
        <authorList>
            <person name="Singleton C.M."/>
            <person name="Petriglieri F."/>
            <person name="Kristensen J.M."/>
            <person name="Kirkegaard R.H."/>
            <person name="Michaelsen T.Y."/>
            <person name="Andersen M.H."/>
            <person name="Kondrotaite Z."/>
            <person name="Karst S.M."/>
            <person name="Dueholm M.S."/>
            <person name="Nielsen P.H."/>
            <person name="Albertsen M."/>
        </authorList>
    </citation>
    <scope>NUCLEOTIDE SEQUENCE [LARGE SCALE GENOMIC DNA]</scope>
</reference>
<comment type="caution">
    <text evidence="2">The sequence shown here is derived from an EMBL/GenBank/DDBJ whole genome shotgun (WGS) entry which is preliminary data.</text>
</comment>
<feature type="chain" id="PRO_5039315120" description="Lipoprotein" evidence="1">
    <location>
        <begin position="19"/>
        <end position="113"/>
    </location>
</feature>
<feature type="signal peptide" evidence="1">
    <location>
        <begin position="1"/>
        <end position="18"/>
    </location>
</feature>
<organism evidence="2 3">
    <name type="scientific">Candidatus Dechloromonas phosphorivorans</name>
    <dbReference type="NCBI Taxonomy" id="2899244"/>
    <lineage>
        <taxon>Bacteria</taxon>
        <taxon>Pseudomonadati</taxon>
        <taxon>Pseudomonadota</taxon>
        <taxon>Betaproteobacteria</taxon>
        <taxon>Rhodocyclales</taxon>
        <taxon>Azonexaceae</taxon>
        <taxon>Dechloromonas</taxon>
    </lineage>
</organism>
<dbReference type="Proteomes" id="UP000808146">
    <property type="component" value="Unassembled WGS sequence"/>
</dbReference>
<dbReference type="EMBL" id="JADKBR010000005">
    <property type="protein sequence ID" value="MBK8890278.1"/>
    <property type="molecule type" value="Genomic_DNA"/>
</dbReference>
<accession>A0A9D7LSD0</accession>
<sequence length="113" mass="11673">MKTSVLSTATLLAALAVAGCATPPAQVLDGMEPMAINAALERGRFELNCPTAEAALLSRELAQPAIETVRFSGPQRGVFTVGISGCGQRKTYQTICPEGGSGCFSADTLGNIR</sequence>
<protein>
    <recommendedName>
        <fullName evidence="4">Lipoprotein</fullName>
    </recommendedName>
</protein>
<dbReference type="PROSITE" id="PS51257">
    <property type="entry name" value="PROKAR_LIPOPROTEIN"/>
    <property type="match status" value="1"/>
</dbReference>